<evidence type="ECO:0000259" key="14">
    <source>
        <dbReference type="Pfam" id="PF00890"/>
    </source>
</evidence>
<dbReference type="FunFam" id="3.90.700.10:FF:000006">
    <property type="entry name" value="Succinate dehydrogenase flavoprotein subunit"/>
    <property type="match status" value="1"/>
</dbReference>
<dbReference type="GO" id="GO:0008177">
    <property type="term" value="F:succinate dehydrogenase (quinone) activity"/>
    <property type="evidence" value="ECO:0007669"/>
    <property type="project" value="UniProtKB-EC"/>
</dbReference>
<reference evidence="16 17" key="1">
    <citation type="submission" date="2018-06" db="EMBL/GenBank/DDBJ databases">
        <title>Chryseolinea flavus sp. nov., a member of the phylum Bacteroidetes isolated from soil.</title>
        <authorList>
            <person name="Li Y."/>
            <person name="Wang J."/>
        </authorList>
    </citation>
    <scope>NUCLEOTIDE SEQUENCE [LARGE SCALE GENOMIC DNA]</scope>
    <source>
        <strain evidence="16 17">SDU1-6</strain>
    </source>
</reference>
<keyword evidence="7" id="KW-0285">Flavoprotein</keyword>
<comment type="catalytic activity">
    <reaction evidence="12">
        <text>a quinone + succinate = fumarate + a quinol</text>
        <dbReference type="Rhea" id="RHEA:40523"/>
        <dbReference type="ChEBI" id="CHEBI:24646"/>
        <dbReference type="ChEBI" id="CHEBI:29806"/>
        <dbReference type="ChEBI" id="CHEBI:30031"/>
        <dbReference type="ChEBI" id="CHEBI:132124"/>
        <dbReference type="EC" id="1.3.5.1"/>
    </reaction>
</comment>
<evidence type="ECO:0000256" key="12">
    <source>
        <dbReference type="ARBA" id="ARBA00049220"/>
    </source>
</evidence>
<dbReference type="InterPro" id="IPR036188">
    <property type="entry name" value="FAD/NAD-bd_sf"/>
</dbReference>
<dbReference type="FunFam" id="3.50.50.60:FF:000009">
    <property type="entry name" value="Succinate dehydrogenase flavoprotein subunit"/>
    <property type="match status" value="1"/>
</dbReference>
<comment type="similarity">
    <text evidence="3">Belongs to the FAD-dependent oxidoreductase 2 family. FRD/SDH subfamily.</text>
</comment>
<evidence type="ECO:0000256" key="1">
    <source>
        <dbReference type="ARBA" id="ARBA00001974"/>
    </source>
</evidence>
<evidence type="ECO:0000256" key="11">
    <source>
        <dbReference type="ARBA" id="ARBA00023136"/>
    </source>
</evidence>
<dbReference type="NCBIfam" id="TIGR01811">
    <property type="entry name" value="sdhA_Bsu"/>
    <property type="match status" value="1"/>
</dbReference>
<dbReference type="PANTHER" id="PTHR11632:SF53">
    <property type="entry name" value="SUCCINATE DEHYDROGENASE FLAVOPROTEIN SUBUNIT"/>
    <property type="match status" value="1"/>
</dbReference>
<evidence type="ECO:0000256" key="10">
    <source>
        <dbReference type="ARBA" id="ARBA00023002"/>
    </source>
</evidence>
<comment type="caution">
    <text evidence="16">The sequence shown here is derived from an EMBL/GenBank/DDBJ whole genome shotgun (WGS) entry which is preliminary data.</text>
</comment>
<dbReference type="Proteomes" id="UP000251889">
    <property type="component" value="Unassembled WGS sequence"/>
</dbReference>
<keyword evidence="9" id="KW-0249">Electron transport</keyword>
<evidence type="ECO:0000256" key="6">
    <source>
        <dbReference type="ARBA" id="ARBA00022475"/>
    </source>
</evidence>
<dbReference type="InterPro" id="IPR037099">
    <property type="entry name" value="Fum_R/Succ_DH_flav-like_C_sf"/>
</dbReference>
<dbReference type="InterPro" id="IPR030664">
    <property type="entry name" value="SdhA/FrdA/AprA"/>
</dbReference>
<dbReference type="RefSeq" id="WP_112749468.1">
    <property type="nucleotide sequence ID" value="NZ_QMFY01000018.1"/>
</dbReference>
<dbReference type="PANTHER" id="PTHR11632">
    <property type="entry name" value="SUCCINATE DEHYDROGENASE 2 FLAVOPROTEIN SUBUNIT"/>
    <property type="match status" value="1"/>
</dbReference>
<dbReference type="InterPro" id="IPR015939">
    <property type="entry name" value="Fum_Rdtase/Succ_DH_flav-like_C"/>
</dbReference>
<evidence type="ECO:0000256" key="9">
    <source>
        <dbReference type="ARBA" id="ARBA00022982"/>
    </source>
</evidence>
<evidence type="ECO:0000256" key="8">
    <source>
        <dbReference type="ARBA" id="ARBA00022827"/>
    </source>
</evidence>
<evidence type="ECO:0000313" key="16">
    <source>
        <dbReference type="EMBL" id="RAV98383.1"/>
    </source>
</evidence>
<dbReference type="InterPro" id="IPR003953">
    <property type="entry name" value="FAD-dep_OxRdtase_2_FAD-bd"/>
</dbReference>
<evidence type="ECO:0000313" key="17">
    <source>
        <dbReference type="Proteomes" id="UP000251889"/>
    </source>
</evidence>
<keyword evidence="5" id="KW-0813">Transport</keyword>
<proteinExistence type="inferred from homology"/>
<keyword evidence="17" id="KW-1185">Reference proteome</keyword>
<evidence type="ECO:0000256" key="4">
    <source>
        <dbReference type="ARBA" id="ARBA00012792"/>
    </source>
</evidence>
<evidence type="ECO:0000256" key="2">
    <source>
        <dbReference type="ARBA" id="ARBA00004413"/>
    </source>
</evidence>
<protein>
    <recommendedName>
        <fullName evidence="4">succinate dehydrogenase</fullName>
        <ecNumber evidence="4">1.3.5.1</ecNumber>
    </recommendedName>
</protein>
<organism evidence="16 17">
    <name type="scientific">Pseudochryseolinea flava</name>
    <dbReference type="NCBI Taxonomy" id="2059302"/>
    <lineage>
        <taxon>Bacteria</taxon>
        <taxon>Pseudomonadati</taxon>
        <taxon>Bacteroidota</taxon>
        <taxon>Cytophagia</taxon>
        <taxon>Cytophagales</taxon>
        <taxon>Fulvivirgaceae</taxon>
        <taxon>Pseudochryseolinea</taxon>
    </lineage>
</organism>
<dbReference type="SUPFAM" id="SSF46977">
    <property type="entry name" value="Succinate dehydrogenase/fumarate reductase flavoprotein C-terminal domain"/>
    <property type="match status" value="1"/>
</dbReference>
<dbReference type="Gene3D" id="3.90.700.10">
    <property type="entry name" value="Succinate dehydrogenase/fumarate reductase flavoprotein, catalytic domain"/>
    <property type="match status" value="1"/>
</dbReference>
<keyword evidence="11" id="KW-0472">Membrane</keyword>
<dbReference type="AlphaFoldDB" id="A0A364XXU0"/>
<dbReference type="GO" id="GO:0005886">
    <property type="term" value="C:plasma membrane"/>
    <property type="evidence" value="ECO:0007669"/>
    <property type="project" value="UniProtKB-SubCell"/>
</dbReference>
<dbReference type="Pfam" id="PF02910">
    <property type="entry name" value="Succ_DH_flav_C"/>
    <property type="match status" value="1"/>
</dbReference>
<dbReference type="Pfam" id="PF00890">
    <property type="entry name" value="FAD_binding_2"/>
    <property type="match status" value="1"/>
</dbReference>
<dbReference type="SUPFAM" id="SSF56425">
    <property type="entry name" value="Succinate dehydrogenase/fumarate reductase flavoprotein, catalytic domain"/>
    <property type="match status" value="1"/>
</dbReference>
<dbReference type="SUPFAM" id="SSF51905">
    <property type="entry name" value="FAD/NAD(P)-binding domain"/>
    <property type="match status" value="1"/>
</dbReference>
<evidence type="ECO:0000256" key="7">
    <source>
        <dbReference type="ARBA" id="ARBA00022630"/>
    </source>
</evidence>
<feature type="active site" description="Proton acceptor" evidence="13">
    <location>
        <position position="333"/>
    </location>
</feature>
<sequence length="640" mass="70822">MKLDSKIPEGPLAEKWTKHKFNLKLVNPANKRKYDVIVVGTGLAGASAAASLAELGYNVKAFCFQDSPRRAHSIAAQGGINAAKNYQNDGDSVYRLFYDTIKGGDYRARESNVHRLAEVSVNIIDQCVAQGVPFAREYGGLLANRSFGGAQVSRTFYARGQTGQQLLLGAYSALNRQIANGKVKMYTRTEMLDVVLVDGKARGIITRDLVTGKLESHSGHAVLLCTGGYGNVFFLSTNAKGSNVTASWRAHKKGALFGNPCYTQIHPTCIPVSGDHQSKLTLMSESLRNDGRVWVPKVAKPGLTAKEAKNIPEADRDYFLERKYPSFGNLVPRDVASRNAKMMCDEGRGVGKTGLAVFLDFTDAIKRDGKKAVEAKYGNLFDMYAQITGDNPYEGPMMIYPAVHYTMGGLWVDYNLMTTVPGLYALGEANFSDHGANRLGASALMQGLADGYFVIPYTIGDYLAGISQEKVSTDRPEFKEAMDKVNNTINTILNIKGKRTVDELHRELGLIMWNYCGMSRTDAGLREAKGKIQQLKKEFWSNVAVLGSNNELNQELEKAMRVADFIELGELMVDDALNRTESCGGHFREESQTPDGEALRNDDDFSYVAAWEFKGENQPEVLHKEELNYEFIKRTQRSYK</sequence>
<keyword evidence="6" id="KW-1003">Cell membrane</keyword>
<dbReference type="OrthoDB" id="9806724at2"/>
<gene>
    <name evidence="16" type="ORF">DQQ10_23935</name>
</gene>
<evidence type="ECO:0000259" key="15">
    <source>
        <dbReference type="Pfam" id="PF02910"/>
    </source>
</evidence>
<dbReference type="GO" id="GO:0009061">
    <property type="term" value="P:anaerobic respiration"/>
    <property type="evidence" value="ECO:0007669"/>
    <property type="project" value="TreeGrafter"/>
</dbReference>
<dbReference type="InterPro" id="IPR011280">
    <property type="entry name" value="Succ_DH/Fum_Rdt_flav_su"/>
</dbReference>
<comment type="subcellular location">
    <subcellularLocation>
        <location evidence="2">Cell membrane</location>
        <topology evidence="2">Peripheral membrane protein</topology>
        <orientation evidence="2">Cytoplasmic side</orientation>
    </subcellularLocation>
</comment>
<feature type="domain" description="Fumarate reductase/succinate dehydrogenase flavoprotein-like C-terminal" evidence="15">
    <location>
        <begin position="505"/>
        <end position="639"/>
    </location>
</feature>
<dbReference type="EC" id="1.3.5.1" evidence="4"/>
<evidence type="ECO:0000256" key="3">
    <source>
        <dbReference type="ARBA" id="ARBA00008040"/>
    </source>
</evidence>
<dbReference type="NCBIfam" id="NF005749">
    <property type="entry name" value="PRK07573.1"/>
    <property type="match status" value="1"/>
</dbReference>
<dbReference type="Gene3D" id="1.20.58.100">
    <property type="entry name" value="Fumarate reductase/succinate dehydrogenase flavoprotein-like, C-terminal domain"/>
    <property type="match status" value="1"/>
</dbReference>
<accession>A0A364XXU0</accession>
<dbReference type="FunFam" id="1.20.58.100:FF:000003">
    <property type="entry name" value="Succinate dehydrogenase flavoprotein subunit"/>
    <property type="match status" value="1"/>
</dbReference>
<keyword evidence="10" id="KW-0560">Oxidoreductase</keyword>
<comment type="cofactor">
    <cofactor evidence="1">
        <name>FAD</name>
        <dbReference type="ChEBI" id="CHEBI:57692"/>
    </cofactor>
</comment>
<feature type="domain" description="FAD-dependent oxidoreductase 2 FAD-binding" evidence="14">
    <location>
        <begin position="35"/>
        <end position="444"/>
    </location>
</feature>
<evidence type="ECO:0000256" key="5">
    <source>
        <dbReference type="ARBA" id="ARBA00022448"/>
    </source>
</evidence>
<dbReference type="GO" id="GO:0009055">
    <property type="term" value="F:electron transfer activity"/>
    <property type="evidence" value="ECO:0007669"/>
    <property type="project" value="TreeGrafter"/>
</dbReference>
<evidence type="ECO:0000256" key="13">
    <source>
        <dbReference type="PIRSR" id="PIRSR630664-50"/>
    </source>
</evidence>
<dbReference type="EMBL" id="QMFY01000018">
    <property type="protein sequence ID" value="RAV98383.1"/>
    <property type="molecule type" value="Genomic_DNA"/>
</dbReference>
<name>A0A364XXU0_9BACT</name>
<dbReference type="PRINTS" id="PR00368">
    <property type="entry name" value="FADPNR"/>
</dbReference>
<keyword evidence="8" id="KW-0274">FAD</keyword>
<dbReference type="InterPro" id="IPR027477">
    <property type="entry name" value="Succ_DH/fumarate_Rdtase_cat_sf"/>
</dbReference>
<dbReference type="Gene3D" id="3.50.50.60">
    <property type="entry name" value="FAD/NAD(P)-binding domain"/>
    <property type="match status" value="1"/>
</dbReference>
<dbReference type="GO" id="GO:0050660">
    <property type="term" value="F:flavin adenine dinucleotide binding"/>
    <property type="evidence" value="ECO:0007669"/>
    <property type="project" value="TreeGrafter"/>
</dbReference>